<dbReference type="AlphaFoldDB" id="S4A7U7"/>
<evidence type="ECO:0000256" key="1">
    <source>
        <dbReference type="SAM" id="MobiDB-lite"/>
    </source>
</evidence>
<sequence>MLRLRLRRGLGLGPGSGGRLGRLGGRAGPAGAAESVADGLVKSTGAACSWPARAPATTSAVPSP</sequence>
<feature type="compositionally biased region" description="Gly residues" evidence="1">
    <location>
        <begin position="10"/>
        <end position="28"/>
    </location>
</feature>
<keyword evidence="3" id="KW-1185">Reference proteome</keyword>
<protein>
    <submittedName>
        <fullName evidence="2">Uncharacterized protein</fullName>
    </submittedName>
</protein>
<gene>
    <name evidence="2" type="ORF">STRAU_0031</name>
</gene>
<accession>S4A7U7</accession>
<comment type="caution">
    <text evidence="2">The sequence shown here is derived from an EMBL/GenBank/DDBJ whole genome shotgun (WGS) entry which is preliminary data.</text>
</comment>
<proteinExistence type="predicted"/>
<dbReference type="EMBL" id="AOPZ01000003">
    <property type="protein sequence ID" value="EPH46865.1"/>
    <property type="molecule type" value="Genomic_DNA"/>
</dbReference>
<evidence type="ECO:0000313" key="2">
    <source>
        <dbReference type="EMBL" id="EPH46865.1"/>
    </source>
</evidence>
<evidence type="ECO:0000313" key="3">
    <source>
        <dbReference type="Proteomes" id="UP000014629"/>
    </source>
</evidence>
<name>S4A7U7_9ACTN</name>
<dbReference type="Proteomes" id="UP000014629">
    <property type="component" value="Unassembled WGS sequence"/>
</dbReference>
<feature type="region of interest" description="Disordered" evidence="1">
    <location>
        <begin position="1"/>
        <end position="31"/>
    </location>
</feature>
<organism evidence="2 3">
    <name type="scientific">Streptomyces aurantiacus JA 4570</name>
    <dbReference type="NCBI Taxonomy" id="1286094"/>
    <lineage>
        <taxon>Bacteria</taxon>
        <taxon>Bacillati</taxon>
        <taxon>Actinomycetota</taxon>
        <taxon>Actinomycetes</taxon>
        <taxon>Kitasatosporales</taxon>
        <taxon>Streptomycetaceae</taxon>
        <taxon>Streptomyces</taxon>
        <taxon>Streptomyces aurantiacus group</taxon>
    </lineage>
</organism>
<reference evidence="2 3" key="1">
    <citation type="submission" date="2013-02" db="EMBL/GenBank/DDBJ databases">
        <title>Draft Genome Sequence of Streptomyces aurantiacus, Which Produces Setomimycin.</title>
        <authorList>
            <person name="Gruening B.A."/>
            <person name="Praeg A."/>
            <person name="Erxleben A."/>
            <person name="Guenther S."/>
            <person name="Mueller M."/>
        </authorList>
    </citation>
    <scope>NUCLEOTIDE SEQUENCE [LARGE SCALE GENOMIC DNA]</scope>
    <source>
        <strain evidence="2 3">JA 4570</strain>
    </source>
</reference>